<protein>
    <submittedName>
        <fullName evidence="2">Uncharacterized protein</fullName>
    </submittedName>
</protein>
<name>A0A0F9D1D4_9ZZZZ</name>
<organism evidence="2">
    <name type="scientific">marine sediment metagenome</name>
    <dbReference type="NCBI Taxonomy" id="412755"/>
    <lineage>
        <taxon>unclassified sequences</taxon>
        <taxon>metagenomes</taxon>
        <taxon>ecological metagenomes</taxon>
    </lineage>
</organism>
<gene>
    <name evidence="2" type="ORF">LCGC14_2601350</name>
</gene>
<dbReference type="EMBL" id="LAZR01043929">
    <property type="protein sequence ID" value="KKL05908.1"/>
    <property type="molecule type" value="Genomic_DNA"/>
</dbReference>
<comment type="caution">
    <text evidence="2">The sequence shown here is derived from an EMBL/GenBank/DDBJ whole genome shotgun (WGS) entry which is preliminary data.</text>
</comment>
<proteinExistence type="predicted"/>
<sequence length="146" mass="16729">LMPFYAFRCDVHDEFDVQLTYAEVDERGGVPQSMPCPALLYEGDEDDAGEIRPDTVVLCNEDSPLVLYPGHKMMFDRKTRRKHSYPAEHGLDSDPRLSTKDPHFKDKIDEKTRDAKNKRKGRRIYTGDLGKPALPLQVLTPPKRSK</sequence>
<dbReference type="AlphaFoldDB" id="A0A0F9D1D4"/>
<reference evidence="2" key="1">
    <citation type="journal article" date="2015" name="Nature">
        <title>Complex archaea that bridge the gap between prokaryotes and eukaryotes.</title>
        <authorList>
            <person name="Spang A."/>
            <person name="Saw J.H."/>
            <person name="Jorgensen S.L."/>
            <person name="Zaremba-Niedzwiedzka K."/>
            <person name="Martijn J."/>
            <person name="Lind A.E."/>
            <person name="van Eijk R."/>
            <person name="Schleper C."/>
            <person name="Guy L."/>
            <person name="Ettema T.J."/>
        </authorList>
    </citation>
    <scope>NUCLEOTIDE SEQUENCE</scope>
</reference>
<accession>A0A0F9D1D4</accession>
<feature type="non-terminal residue" evidence="2">
    <location>
        <position position="1"/>
    </location>
</feature>
<feature type="compositionally biased region" description="Basic and acidic residues" evidence="1">
    <location>
        <begin position="85"/>
        <end position="115"/>
    </location>
</feature>
<feature type="region of interest" description="Disordered" evidence="1">
    <location>
        <begin position="78"/>
        <end position="146"/>
    </location>
</feature>
<evidence type="ECO:0000256" key="1">
    <source>
        <dbReference type="SAM" id="MobiDB-lite"/>
    </source>
</evidence>
<evidence type="ECO:0000313" key="2">
    <source>
        <dbReference type="EMBL" id="KKL05908.1"/>
    </source>
</evidence>